<evidence type="ECO:0000313" key="1">
    <source>
        <dbReference type="EMBL" id="KRZ77504.1"/>
    </source>
</evidence>
<name>A0A0V1N0Z6_9BILA</name>
<organism evidence="1 2">
    <name type="scientific">Trichinella papuae</name>
    <dbReference type="NCBI Taxonomy" id="268474"/>
    <lineage>
        <taxon>Eukaryota</taxon>
        <taxon>Metazoa</taxon>
        <taxon>Ecdysozoa</taxon>
        <taxon>Nematoda</taxon>
        <taxon>Enoplea</taxon>
        <taxon>Dorylaimia</taxon>
        <taxon>Trichinellida</taxon>
        <taxon>Trichinellidae</taxon>
        <taxon>Trichinella</taxon>
    </lineage>
</organism>
<protein>
    <submittedName>
        <fullName evidence="1">Uncharacterized protein</fullName>
    </submittedName>
</protein>
<dbReference type="AlphaFoldDB" id="A0A0V1N0Z6"/>
<comment type="caution">
    <text evidence="1">The sequence shown here is derived from an EMBL/GenBank/DDBJ whole genome shotgun (WGS) entry which is preliminary data.</text>
</comment>
<accession>A0A0V1N0Z6</accession>
<proteinExistence type="predicted"/>
<sequence length="143" mass="15990">MIKIAHPFAQRASRLTAFRQIEFRLGADQLIRNTRVNVRVATIFFGHCGPIELTAFDKHHRLIGSFYSAKRTAGTFNMDTGRSANLPPKPGPQESNLPLLRAGQVGIDGTFYNKLNSRLPVLSKLDTSIHCSMICRRRQNSAP</sequence>
<keyword evidence="2" id="KW-1185">Reference proteome</keyword>
<gene>
    <name evidence="1" type="ORF">T10_6748</name>
</gene>
<dbReference type="EMBL" id="JYDO01000019">
    <property type="protein sequence ID" value="KRZ77504.1"/>
    <property type="molecule type" value="Genomic_DNA"/>
</dbReference>
<dbReference type="Proteomes" id="UP000054843">
    <property type="component" value="Unassembled WGS sequence"/>
</dbReference>
<reference evidence="1 2" key="1">
    <citation type="submission" date="2015-01" db="EMBL/GenBank/DDBJ databases">
        <title>Evolution of Trichinella species and genotypes.</title>
        <authorList>
            <person name="Korhonen P.K."/>
            <person name="Edoardo P."/>
            <person name="Giuseppe L.R."/>
            <person name="Gasser R.B."/>
        </authorList>
    </citation>
    <scope>NUCLEOTIDE SEQUENCE [LARGE SCALE GENOMIC DNA]</scope>
    <source>
        <strain evidence="1">ISS1980</strain>
    </source>
</reference>
<evidence type="ECO:0000313" key="2">
    <source>
        <dbReference type="Proteomes" id="UP000054843"/>
    </source>
</evidence>